<comment type="caution">
    <text evidence="1">The sequence shown here is derived from an EMBL/GenBank/DDBJ whole genome shotgun (WGS) entry which is preliminary data.</text>
</comment>
<keyword evidence="2" id="KW-1185">Reference proteome</keyword>
<dbReference type="AlphaFoldDB" id="A0AA90SHW2"/>
<protein>
    <submittedName>
        <fullName evidence="1">Uncharacterized protein</fullName>
    </submittedName>
</protein>
<gene>
    <name evidence="1" type="ORF">Q7X28_15385</name>
</gene>
<dbReference type="EMBL" id="JAUTIX010000006">
    <property type="protein sequence ID" value="MDP0399309.1"/>
    <property type="molecule type" value="Genomic_DNA"/>
</dbReference>
<organism evidence="1 2">
    <name type="scientific">Tsukamurella strandjordii</name>
    <dbReference type="NCBI Taxonomy" id="147577"/>
    <lineage>
        <taxon>Bacteria</taxon>
        <taxon>Bacillati</taxon>
        <taxon>Actinomycetota</taxon>
        <taxon>Actinomycetes</taxon>
        <taxon>Mycobacteriales</taxon>
        <taxon>Tsukamurellaceae</taxon>
        <taxon>Tsukamurella</taxon>
    </lineage>
</organism>
<evidence type="ECO:0000313" key="1">
    <source>
        <dbReference type="EMBL" id="MDP0399309.1"/>
    </source>
</evidence>
<accession>A0AA90SHW2</accession>
<sequence>MTATEVLLPAPSDAWSMLAAWSAVVAAVFEQEDLRPEGPGVAHFADGGGSEFDLALLSGGRASIVGFDREAGDTDLRGRDDLVAAGAPRWWFAALPEGATAPNFAYGFDGTSWSAVGHNPDLITKAHFTPGPATDPETAAGVLADVLSQAYEDNLDGDYPADAEAVEALLAAGEHIDEGTLRRALGGDYGDIALGVATAARFRR</sequence>
<dbReference type="Proteomes" id="UP001178281">
    <property type="component" value="Unassembled WGS sequence"/>
</dbReference>
<name>A0AA90SHW2_9ACTN</name>
<reference evidence="1" key="1">
    <citation type="submission" date="2023-08" db="EMBL/GenBank/DDBJ databases">
        <title>The draft genome of Tsukamurella strandjordii strain 050030.</title>
        <authorList>
            <person name="Zhao F."/>
            <person name="Feng Y."/>
            <person name="Zong Z."/>
        </authorList>
    </citation>
    <scope>NUCLEOTIDE SEQUENCE</scope>
    <source>
        <strain evidence="1">050030</strain>
    </source>
</reference>
<proteinExistence type="predicted"/>
<evidence type="ECO:0000313" key="2">
    <source>
        <dbReference type="Proteomes" id="UP001178281"/>
    </source>
</evidence>
<dbReference type="RefSeq" id="WP_220655630.1">
    <property type="nucleotide sequence ID" value="NZ_BAAAII010000017.1"/>
</dbReference>